<dbReference type="Gene3D" id="3.30.9.30">
    <property type="match status" value="1"/>
</dbReference>
<proteinExistence type="predicted"/>
<dbReference type="SUPFAM" id="SSF54373">
    <property type="entry name" value="FAD-linked reductases, C-terminal domain"/>
    <property type="match status" value="1"/>
</dbReference>
<dbReference type="InterPro" id="IPR053212">
    <property type="entry name" value="DHP_3-monooxygenase"/>
</dbReference>
<dbReference type="AlphaFoldDB" id="A0A1Y2A1L6"/>
<dbReference type="PRINTS" id="PR00420">
    <property type="entry name" value="RNGMNOXGNASE"/>
</dbReference>
<keyword evidence="2" id="KW-0560">Oxidoreductase</keyword>
<evidence type="ECO:0000313" key="3">
    <source>
        <dbReference type="Proteomes" id="UP000193144"/>
    </source>
</evidence>
<dbReference type="STRING" id="1231657.A0A1Y2A1L6"/>
<dbReference type="Proteomes" id="UP000193144">
    <property type="component" value="Unassembled WGS sequence"/>
</dbReference>
<dbReference type="InterPro" id="IPR054707">
    <property type="entry name" value="DhpH_subs-bd"/>
</dbReference>
<dbReference type="PANTHER" id="PTHR47469:SF2">
    <property type="entry name" value="OS06G0597600 PROTEIN"/>
    <property type="match status" value="1"/>
</dbReference>
<dbReference type="SUPFAM" id="SSF51905">
    <property type="entry name" value="FAD/NAD(P)-binding domain"/>
    <property type="match status" value="1"/>
</dbReference>
<dbReference type="GO" id="GO:0004497">
    <property type="term" value="F:monooxygenase activity"/>
    <property type="evidence" value="ECO:0007669"/>
    <property type="project" value="UniProtKB-KW"/>
</dbReference>
<dbReference type="Gene3D" id="3.50.50.60">
    <property type="entry name" value="FAD/NAD(P)-binding domain"/>
    <property type="match status" value="1"/>
</dbReference>
<sequence length="387" mass="42861">MAQTTPKNIIIVGGSLGGLFTGLALKRLHKGFNIRILERNPTPLLHDQGAGIVARSDVQSFIQKYDSTRTPLTVTSHERLYLDRKGEIMHREGTERKMTSWDLVYHILWANYDGVESEYAKLPQGEGLKDGGTATYEYGCTITDIKSTSQDPSSPMELTVQRASDSSTISTTAHLVIAADGPSSAIRSLYFPATQRKYAGYVAWRGTVPESQVSRAAADVFFEKFVFYHTDAGTTNPENRLVNWVWYVNYAEGSPEHEEPMTDKYGKKHHITLPPGGVQEEVWQRQKKCAHEILPPQFAALVEKTEGRVVLLGDALANFRPHTAASTSQAATDAMTLAEAVGKMMEGGGLKDLEERERHVVRYATQMQSHGAKIGNRSQFGVHPLRG</sequence>
<dbReference type="PANTHER" id="PTHR47469">
    <property type="entry name" value="MONOOXYGENASE-LIKE"/>
    <property type="match status" value="1"/>
</dbReference>
<evidence type="ECO:0000259" key="1">
    <source>
        <dbReference type="Pfam" id="PF22607"/>
    </source>
</evidence>
<evidence type="ECO:0000313" key="2">
    <source>
        <dbReference type="EMBL" id="ORY16392.1"/>
    </source>
</evidence>
<organism evidence="2 3">
    <name type="scientific">Clohesyomyces aquaticus</name>
    <dbReference type="NCBI Taxonomy" id="1231657"/>
    <lineage>
        <taxon>Eukaryota</taxon>
        <taxon>Fungi</taxon>
        <taxon>Dikarya</taxon>
        <taxon>Ascomycota</taxon>
        <taxon>Pezizomycotina</taxon>
        <taxon>Dothideomycetes</taxon>
        <taxon>Pleosporomycetidae</taxon>
        <taxon>Pleosporales</taxon>
        <taxon>Lindgomycetaceae</taxon>
        <taxon>Clohesyomyces</taxon>
    </lineage>
</organism>
<dbReference type="InterPro" id="IPR036188">
    <property type="entry name" value="FAD/NAD-bd_sf"/>
</dbReference>
<comment type="caution">
    <text evidence="2">The sequence shown here is derived from an EMBL/GenBank/DDBJ whole genome shotgun (WGS) entry which is preliminary data.</text>
</comment>
<feature type="domain" description="2,6-dihydroxypyridine 3-monooxygenase substrate binding" evidence="1">
    <location>
        <begin position="198"/>
        <end position="307"/>
    </location>
</feature>
<dbReference type="Pfam" id="PF22607">
    <property type="entry name" value="FAD_binding-like"/>
    <property type="match status" value="1"/>
</dbReference>
<dbReference type="EMBL" id="MCFA01000018">
    <property type="protein sequence ID" value="ORY16392.1"/>
    <property type="molecule type" value="Genomic_DNA"/>
</dbReference>
<keyword evidence="3" id="KW-1185">Reference proteome</keyword>
<reference evidence="2 3" key="1">
    <citation type="submission" date="2016-07" db="EMBL/GenBank/DDBJ databases">
        <title>Pervasive Adenine N6-methylation of Active Genes in Fungi.</title>
        <authorList>
            <consortium name="DOE Joint Genome Institute"/>
            <person name="Mondo S.J."/>
            <person name="Dannebaum R.O."/>
            <person name="Kuo R.C."/>
            <person name="Labutti K."/>
            <person name="Haridas S."/>
            <person name="Kuo A."/>
            <person name="Salamov A."/>
            <person name="Ahrendt S.R."/>
            <person name="Lipzen A."/>
            <person name="Sullivan W."/>
            <person name="Andreopoulos W.B."/>
            <person name="Clum A."/>
            <person name="Lindquist E."/>
            <person name="Daum C."/>
            <person name="Ramamoorthy G.K."/>
            <person name="Gryganskyi A."/>
            <person name="Culley D."/>
            <person name="Magnuson J.K."/>
            <person name="James T.Y."/>
            <person name="O'Malley M.A."/>
            <person name="Stajich J.E."/>
            <person name="Spatafora J.W."/>
            <person name="Visel A."/>
            <person name="Grigoriev I.V."/>
        </authorList>
    </citation>
    <scope>NUCLEOTIDE SEQUENCE [LARGE SCALE GENOMIC DNA]</scope>
    <source>
        <strain evidence="2 3">CBS 115471</strain>
    </source>
</reference>
<protein>
    <submittedName>
        <fullName evidence="2">Monooxygenase</fullName>
    </submittedName>
</protein>
<gene>
    <name evidence="2" type="ORF">BCR34DRAFT_622361</name>
</gene>
<accession>A0A1Y2A1L6</accession>
<keyword evidence="2" id="KW-0503">Monooxygenase</keyword>
<dbReference type="OrthoDB" id="16820at2759"/>
<name>A0A1Y2A1L6_9PLEO</name>